<organism evidence="1 2">
    <name type="scientific">Microbacterium terrae</name>
    <dbReference type="NCBI Taxonomy" id="69369"/>
    <lineage>
        <taxon>Bacteria</taxon>
        <taxon>Bacillati</taxon>
        <taxon>Actinomycetota</taxon>
        <taxon>Actinomycetes</taxon>
        <taxon>Micrococcales</taxon>
        <taxon>Microbacteriaceae</taxon>
        <taxon>Microbacterium</taxon>
    </lineage>
</organism>
<protein>
    <recommendedName>
        <fullName evidence="3">Tannase and feruloyl esterase</fullName>
    </recommendedName>
</protein>
<sequence length="672" mass="72391">MTITAAASLTGVSWSPDAEDDAFQQPYVDIDEERDWPVRHRYVHGGFHDNETRFSLYLPPAGQFEGRFFQHVTPVPQSENLAQDESRNENPVPFTIASGGYFVETNGGGPSVATPMAGGDPTIGAYRANAAAARLSRQIAAQVFGPQRIYGYLYGGSGGGYRTIGASENTQNVWDGFVPYVIGSPMAVPNVFAVRMHAQRILRDKFPAIVNAYDVGGDPATLDLSDEERAAFEEVSRMGFPVKSWFGWQSMGMHAFSVLYPGIMMADPSYADDFWTVDGYLGADPAASVHKDRIRLHTRITDLLTETGSAEDRPSGGVDESFKATTAGTSAVTGVRLSDAPSGWALGAELHVLTGEAAGATLRLSAVDGDTVRIEPGQVLDALRVGDEVLLDNSSFLAAQTYHRHQVPADGYPVWDQFRHEDGTPQAPQRQMLLGPLFASAAAGTVQTGHISGKMIVVASLLDREAFPWQADWYRTQVSAFLGDTVDDRFRLWYTDNALHGDESGIQEHETHTITYVPVLQAALRQLSAWVEQGIEPADNTAYEILDGQVLVSDTDPNRGGVQPVVTVTANGSAHATVRPGEPVQVRIEATAATGAGMIVQVATDLTGAGTLTDPFDVQPAVSVTVERSTTFDQPGTYFIAARVTAQTGNDDTVDPHARVFNIARARVTVAD</sequence>
<gene>
    <name evidence="1" type="ORF">RS81_02661</name>
</gene>
<comment type="caution">
    <text evidence="1">The sequence shown here is derived from an EMBL/GenBank/DDBJ whole genome shotgun (WGS) entry which is preliminary data.</text>
</comment>
<dbReference type="STRING" id="92835.RS81_02661"/>
<dbReference type="AlphaFoldDB" id="A0A0M2H3K8"/>
<keyword evidence="2" id="KW-1185">Reference proteome</keyword>
<dbReference type="Proteomes" id="UP000033956">
    <property type="component" value="Unassembled WGS sequence"/>
</dbReference>
<accession>A0A0M2H3K8</accession>
<dbReference type="PATRIC" id="fig|92835.4.peg.2698"/>
<evidence type="ECO:0000313" key="1">
    <source>
        <dbReference type="EMBL" id="KJL38390.1"/>
    </source>
</evidence>
<evidence type="ECO:0000313" key="2">
    <source>
        <dbReference type="Proteomes" id="UP000033956"/>
    </source>
</evidence>
<dbReference type="RefSeq" id="WP_045276574.1">
    <property type="nucleotide sequence ID" value="NZ_BAAAUP010000003.1"/>
</dbReference>
<proteinExistence type="predicted"/>
<reference evidence="1 2" key="1">
    <citation type="submission" date="2015-02" db="EMBL/GenBank/DDBJ databases">
        <title>Draft genome sequences of ten Microbacterium spp. with emphasis on heavy metal contaminated environments.</title>
        <authorList>
            <person name="Corretto E."/>
        </authorList>
    </citation>
    <scope>NUCLEOTIDE SEQUENCE [LARGE SCALE GENOMIC DNA]</scope>
    <source>
        <strain evidence="1 2">DSM 12510</strain>
    </source>
</reference>
<evidence type="ECO:0008006" key="3">
    <source>
        <dbReference type="Google" id="ProtNLM"/>
    </source>
</evidence>
<name>A0A0M2H3K8_9MICO</name>
<dbReference type="EMBL" id="JYIZ01000055">
    <property type="protein sequence ID" value="KJL38390.1"/>
    <property type="molecule type" value="Genomic_DNA"/>
</dbReference>